<dbReference type="EMBL" id="JAUFPT010000089">
    <property type="protein sequence ID" value="MDN3573956.1"/>
    <property type="molecule type" value="Genomic_DNA"/>
</dbReference>
<reference evidence="2" key="1">
    <citation type="journal article" date="2019" name="Int. J. Syst. Evol. Microbiol.">
        <title>The Global Catalogue of Microorganisms (GCM) 10K type strain sequencing project: providing services to taxonomists for standard genome sequencing and annotation.</title>
        <authorList>
            <consortium name="The Broad Institute Genomics Platform"/>
            <consortium name="The Broad Institute Genome Sequencing Center for Infectious Disease"/>
            <person name="Wu L."/>
            <person name="Ma J."/>
        </authorList>
    </citation>
    <scope>NUCLEOTIDE SEQUENCE [LARGE SCALE GENOMIC DNA]</scope>
    <source>
        <strain evidence="2">CECT 7806</strain>
    </source>
</reference>
<organism evidence="1 2">
    <name type="scientific">Methylobacterium longum</name>
    <dbReference type="NCBI Taxonomy" id="767694"/>
    <lineage>
        <taxon>Bacteria</taxon>
        <taxon>Pseudomonadati</taxon>
        <taxon>Pseudomonadota</taxon>
        <taxon>Alphaproteobacteria</taxon>
        <taxon>Hyphomicrobiales</taxon>
        <taxon>Methylobacteriaceae</taxon>
        <taxon>Methylobacterium</taxon>
    </lineage>
</organism>
<sequence>SVCRLHAVCRKVPPRQRLRFNGRVQREVVGITLYRHADLEIVLRGFNAAYNGRRQRVLNGLSPEMVLRQRLEADPALANPTYRQPSSSLIKRALRIVEEAKEVSHPDS</sequence>
<evidence type="ECO:0000313" key="2">
    <source>
        <dbReference type="Proteomes" id="UP001244297"/>
    </source>
</evidence>
<dbReference type="Proteomes" id="UP001244297">
    <property type="component" value="Unassembled WGS sequence"/>
</dbReference>
<gene>
    <name evidence="1" type="ORF">QWZ18_25545</name>
</gene>
<accession>A0ABT8AWW6</accession>
<comment type="caution">
    <text evidence="1">The sequence shown here is derived from an EMBL/GenBank/DDBJ whole genome shotgun (WGS) entry which is preliminary data.</text>
</comment>
<evidence type="ECO:0000313" key="1">
    <source>
        <dbReference type="EMBL" id="MDN3573956.1"/>
    </source>
</evidence>
<protein>
    <submittedName>
        <fullName evidence="1">IS481 family transposase</fullName>
    </submittedName>
</protein>
<feature type="non-terminal residue" evidence="1">
    <location>
        <position position="1"/>
    </location>
</feature>
<name>A0ABT8AWW6_9HYPH</name>
<keyword evidence="2" id="KW-1185">Reference proteome</keyword>
<proteinExistence type="predicted"/>